<dbReference type="EMBL" id="BAABFX010000015">
    <property type="protein sequence ID" value="GAA4390639.1"/>
    <property type="molecule type" value="Genomic_DNA"/>
</dbReference>
<evidence type="ECO:0000313" key="8">
    <source>
        <dbReference type="Proteomes" id="UP001500390"/>
    </source>
</evidence>
<evidence type="ECO:0000256" key="1">
    <source>
        <dbReference type="ARBA" id="ARBA00004141"/>
    </source>
</evidence>
<evidence type="ECO:0000256" key="3">
    <source>
        <dbReference type="ARBA" id="ARBA00022692"/>
    </source>
</evidence>
<accession>A0ABP8JGT2</accession>
<evidence type="ECO:0000313" key="7">
    <source>
        <dbReference type="EMBL" id="GAA4390639.1"/>
    </source>
</evidence>
<keyword evidence="8" id="KW-1185">Reference proteome</keyword>
<dbReference type="RefSeq" id="WP_159900008.1">
    <property type="nucleotide sequence ID" value="NZ_BAABFX010000015.1"/>
</dbReference>
<comment type="similarity">
    <text evidence="2">Belongs to the TMEM86 family.</text>
</comment>
<proteinExistence type="inferred from homology"/>
<comment type="caution">
    <text evidence="7">The sequence shown here is derived from an EMBL/GenBank/DDBJ whole genome shotgun (WGS) entry which is preliminary data.</text>
</comment>
<feature type="transmembrane region" description="Helical" evidence="6">
    <location>
        <begin position="68"/>
        <end position="95"/>
    </location>
</feature>
<evidence type="ECO:0000256" key="6">
    <source>
        <dbReference type="SAM" id="Phobius"/>
    </source>
</evidence>
<keyword evidence="4 6" id="KW-1133">Transmembrane helix</keyword>
<evidence type="ECO:0008006" key="9">
    <source>
        <dbReference type="Google" id="ProtNLM"/>
    </source>
</evidence>
<evidence type="ECO:0000256" key="2">
    <source>
        <dbReference type="ARBA" id="ARBA00007375"/>
    </source>
</evidence>
<reference evidence="8" key="1">
    <citation type="journal article" date="2019" name="Int. J. Syst. Evol. Microbiol.">
        <title>The Global Catalogue of Microorganisms (GCM) 10K type strain sequencing project: providing services to taxonomists for standard genome sequencing and annotation.</title>
        <authorList>
            <consortium name="The Broad Institute Genomics Platform"/>
            <consortium name="The Broad Institute Genome Sequencing Center for Infectious Disease"/>
            <person name="Wu L."/>
            <person name="Ma J."/>
        </authorList>
    </citation>
    <scope>NUCLEOTIDE SEQUENCE [LARGE SCALE GENOMIC DNA]</scope>
    <source>
        <strain evidence="8">JCM 17738</strain>
    </source>
</reference>
<name>A0ABP8JGT2_9MICO</name>
<protein>
    <recommendedName>
        <fullName evidence="9">YhhN-like protein</fullName>
    </recommendedName>
</protein>
<comment type="subcellular location">
    <subcellularLocation>
        <location evidence="1">Membrane</location>
        <topology evidence="1">Multi-pass membrane protein</topology>
    </subcellularLocation>
</comment>
<dbReference type="InterPro" id="IPR012506">
    <property type="entry name" value="TMEM86B-like"/>
</dbReference>
<feature type="transmembrane region" description="Helical" evidence="6">
    <location>
        <begin position="38"/>
        <end position="62"/>
    </location>
</feature>
<sequence>MSASLGIGLAALLTAAIMATNLWAVVRDRRDVERITKPAAMLTLLAVAALAGAGAVAAYMLVIGAMAVIGWATGLLLVGLGVSLFVVSDTVLALGRFVEPRSWTRPVTMLTYHGAQALIVAGLLT</sequence>
<evidence type="ECO:0000256" key="4">
    <source>
        <dbReference type="ARBA" id="ARBA00022989"/>
    </source>
</evidence>
<keyword evidence="3 6" id="KW-0812">Transmembrane</keyword>
<dbReference type="Proteomes" id="UP001500390">
    <property type="component" value="Unassembled WGS sequence"/>
</dbReference>
<evidence type="ECO:0000256" key="5">
    <source>
        <dbReference type="ARBA" id="ARBA00023136"/>
    </source>
</evidence>
<feature type="transmembrane region" description="Helical" evidence="6">
    <location>
        <begin position="6"/>
        <end position="26"/>
    </location>
</feature>
<dbReference type="Pfam" id="PF07947">
    <property type="entry name" value="YhhN"/>
    <property type="match status" value="1"/>
</dbReference>
<keyword evidence="5 6" id="KW-0472">Membrane</keyword>
<gene>
    <name evidence="7" type="ORF">GCM10023153_07890</name>
</gene>
<organism evidence="7 8">
    <name type="scientific">Ornithinibacter aureus</name>
    <dbReference type="NCBI Taxonomy" id="622664"/>
    <lineage>
        <taxon>Bacteria</taxon>
        <taxon>Bacillati</taxon>
        <taxon>Actinomycetota</taxon>
        <taxon>Actinomycetes</taxon>
        <taxon>Micrococcales</taxon>
        <taxon>Intrasporangiaceae</taxon>
        <taxon>Ornithinibacter</taxon>
    </lineage>
</organism>